<dbReference type="OrthoDB" id="4846923at2759"/>
<sequence>MVTEKEHEKRWFEELRGESSDRPFRAGLESKARRLIWPLDNTDFEQITELCAPNVRLLAELKSPGQIYEGLDEIREYCKMNSGDSYELITIVDRLRVICPVDFMSDPVEGRTSIKQRKVIILDMNNDHKFVRIEMRPLGPKELVDWEGLEVKELEADNSL</sequence>
<accession>A0A1G4B032</accession>
<keyword evidence="2" id="KW-1185">Reference proteome</keyword>
<evidence type="ECO:0000313" key="2">
    <source>
        <dbReference type="Proteomes" id="UP000176998"/>
    </source>
</evidence>
<proteinExistence type="predicted"/>
<evidence type="ECO:0008006" key="3">
    <source>
        <dbReference type="Google" id="ProtNLM"/>
    </source>
</evidence>
<dbReference type="EMBL" id="MJBS01000093">
    <property type="protein sequence ID" value="OHE94780.1"/>
    <property type="molecule type" value="Genomic_DNA"/>
</dbReference>
<dbReference type="GeneID" id="34563026"/>
<organism evidence="1 2">
    <name type="scientific">Colletotrichum orchidophilum</name>
    <dbReference type="NCBI Taxonomy" id="1209926"/>
    <lineage>
        <taxon>Eukaryota</taxon>
        <taxon>Fungi</taxon>
        <taxon>Dikarya</taxon>
        <taxon>Ascomycota</taxon>
        <taxon>Pezizomycotina</taxon>
        <taxon>Sordariomycetes</taxon>
        <taxon>Hypocreomycetidae</taxon>
        <taxon>Glomerellales</taxon>
        <taxon>Glomerellaceae</taxon>
        <taxon>Colletotrichum</taxon>
    </lineage>
</organism>
<gene>
    <name evidence="1" type="ORF">CORC01_09887</name>
</gene>
<protein>
    <recommendedName>
        <fullName evidence="3">SnoaL-like domain-containing protein</fullName>
    </recommendedName>
</protein>
<dbReference type="RefSeq" id="XP_022471942.1">
    <property type="nucleotide sequence ID" value="XM_022621516.1"/>
</dbReference>
<evidence type="ECO:0000313" key="1">
    <source>
        <dbReference type="EMBL" id="OHE94780.1"/>
    </source>
</evidence>
<comment type="caution">
    <text evidence="1">The sequence shown here is derived from an EMBL/GenBank/DDBJ whole genome shotgun (WGS) entry which is preliminary data.</text>
</comment>
<dbReference type="Proteomes" id="UP000176998">
    <property type="component" value="Unassembled WGS sequence"/>
</dbReference>
<dbReference type="AlphaFoldDB" id="A0A1G4B032"/>
<name>A0A1G4B032_9PEZI</name>
<reference evidence="1 2" key="1">
    <citation type="submission" date="2016-09" db="EMBL/GenBank/DDBJ databases">
        <authorList>
            <person name="Capua I."/>
            <person name="De Benedictis P."/>
            <person name="Joannis T."/>
            <person name="Lombin L.H."/>
            <person name="Cattoli G."/>
        </authorList>
    </citation>
    <scope>NUCLEOTIDE SEQUENCE [LARGE SCALE GENOMIC DNA]</scope>
    <source>
        <strain evidence="1 2">IMI 309357</strain>
    </source>
</reference>